<dbReference type="InterPro" id="IPR001300">
    <property type="entry name" value="Peptidase_C2_calpain_cat"/>
</dbReference>
<reference evidence="5" key="1">
    <citation type="journal article" date="2012" name="Proc. Natl. Acad. Sci. U.S.A.">
        <title>Antigenic diversity is generated by distinct evolutionary mechanisms in African trypanosome species.</title>
        <authorList>
            <person name="Jackson A.P."/>
            <person name="Berry A."/>
            <person name="Aslett M."/>
            <person name="Allison H.C."/>
            <person name="Burton P."/>
            <person name="Vavrova-Anderson J."/>
            <person name="Brown R."/>
            <person name="Browne H."/>
            <person name="Corton N."/>
            <person name="Hauser H."/>
            <person name="Gamble J."/>
            <person name="Gilderthorp R."/>
            <person name="Marcello L."/>
            <person name="McQuillan J."/>
            <person name="Otto T.D."/>
            <person name="Quail M.A."/>
            <person name="Sanders M.J."/>
            <person name="van Tonder A."/>
            <person name="Ginger M.L."/>
            <person name="Field M.C."/>
            <person name="Barry J.D."/>
            <person name="Hertz-Fowler C."/>
            <person name="Berriman M."/>
        </authorList>
    </citation>
    <scope>NUCLEOTIDE SEQUENCE</scope>
    <source>
        <strain evidence="5">Y486</strain>
    </source>
</reference>
<dbReference type="EC" id="3.4.22.52" evidence="5"/>
<evidence type="ECO:0000313" key="5">
    <source>
        <dbReference type="EMBL" id="CCC50467.1"/>
    </source>
</evidence>
<dbReference type="Pfam" id="PF00648">
    <property type="entry name" value="Peptidase_C2"/>
    <property type="match status" value="1"/>
</dbReference>
<keyword evidence="3 5" id="KW-0378">Hydrolase</keyword>
<dbReference type="PROSITE" id="PS50203">
    <property type="entry name" value="CALPAIN_CAT"/>
    <property type="match status" value="1"/>
</dbReference>
<dbReference type="PRINTS" id="PR00704">
    <property type="entry name" value="CALPAIN"/>
</dbReference>
<feature type="active site" evidence="2 3">
    <location>
        <position position="351"/>
    </location>
</feature>
<organism evidence="5">
    <name type="scientific">Trypanosoma vivax (strain Y486)</name>
    <dbReference type="NCBI Taxonomy" id="1055687"/>
    <lineage>
        <taxon>Eukaryota</taxon>
        <taxon>Discoba</taxon>
        <taxon>Euglenozoa</taxon>
        <taxon>Kinetoplastea</taxon>
        <taxon>Metakinetoplastina</taxon>
        <taxon>Trypanosomatida</taxon>
        <taxon>Trypanosomatidae</taxon>
        <taxon>Trypanosoma</taxon>
        <taxon>Duttonella</taxon>
    </lineage>
</organism>
<dbReference type="PROSITE" id="PS00139">
    <property type="entry name" value="THIOL_PROTEASE_CYS"/>
    <property type="match status" value="1"/>
</dbReference>
<proteinExistence type="inferred from homology"/>
<dbReference type="PANTHER" id="PTHR10183:SF423">
    <property type="entry name" value="LEUCINE-RICH REPEAT PROTEIN (LRRP)"/>
    <property type="match status" value="1"/>
</dbReference>
<feature type="domain" description="Calpain catalytic" evidence="4">
    <location>
        <begin position="290"/>
        <end position="602"/>
    </location>
</feature>
<dbReference type="Gene3D" id="2.60.40.1180">
    <property type="entry name" value="Golgi alpha-mannosidase II"/>
    <property type="match status" value="1"/>
</dbReference>
<dbReference type="InterPro" id="IPR000169">
    <property type="entry name" value="Pept_cys_AS"/>
</dbReference>
<name>G0U2G4_TRYVY</name>
<dbReference type="GO" id="GO:0004198">
    <property type="term" value="F:calcium-dependent cysteine-type endopeptidase activity"/>
    <property type="evidence" value="ECO:0007669"/>
    <property type="project" value="UniProtKB-EC"/>
</dbReference>
<dbReference type="VEuPathDB" id="TriTrypDB:TvY486_0902890"/>
<feature type="active site" evidence="2 3">
    <location>
        <position position="528"/>
    </location>
</feature>
<gene>
    <name evidence="5" type="ORF">TVY486_0902890</name>
</gene>
<dbReference type="SMART" id="SM00230">
    <property type="entry name" value="CysPc"/>
    <property type="match status" value="1"/>
</dbReference>
<protein>
    <submittedName>
        <fullName evidence="5">Putative calpain-like cysteine peptidase</fullName>
        <ecNumber evidence="5">3.4.22.52</ecNumber>
    </submittedName>
</protein>
<dbReference type="OMA" id="MHALTDM"/>
<feature type="active site" evidence="2 3">
    <location>
        <position position="551"/>
    </location>
</feature>
<dbReference type="InterPro" id="IPR015232">
    <property type="entry name" value="DUF1935"/>
</dbReference>
<dbReference type="InterPro" id="IPR038765">
    <property type="entry name" value="Papain-like_cys_pep_sf"/>
</dbReference>
<dbReference type="InterPro" id="IPR036310">
    <property type="entry name" value="Smp-1-like_sf"/>
</dbReference>
<dbReference type="InterPro" id="IPR013780">
    <property type="entry name" value="Glyco_hydro_b"/>
</dbReference>
<keyword evidence="3" id="KW-0645">Protease</keyword>
<dbReference type="AlphaFoldDB" id="G0U2G4"/>
<dbReference type="GO" id="GO:0006508">
    <property type="term" value="P:proteolysis"/>
    <property type="evidence" value="ECO:0007669"/>
    <property type="project" value="UniProtKB-KW"/>
</dbReference>
<dbReference type="Pfam" id="PF09149">
    <property type="entry name" value="DUF1935"/>
    <property type="match status" value="1"/>
</dbReference>
<dbReference type="EMBL" id="HE573025">
    <property type="protein sequence ID" value="CCC50467.1"/>
    <property type="molecule type" value="Genomic_DNA"/>
</dbReference>
<evidence type="ECO:0000256" key="2">
    <source>
        <dbReference type="PIRSR" id="PIRSR622684-1"/>
    </source>
</evidence>
<dbReference type="Gene3D" id="3.90.70.10">
    <property type="entry name" value="Cysteine proteinases"/>
    <property type="match status" value="1"/>
</dbReference>
<dbReference type="SUPFAM" id="SSF54001">
    <property type="entry name" value="Cysteine proteinases"/>
    <property type="match status" value="1"/>
</dbReference>
<dbReference type="PANTHER" id="PTHR10183">
    <property type="entry name" value="CALPAIN"/>
    <property type="match status" value="1"/>
</dbReference>
<evidence type="ECO:0000256" key="1">
    <source>
        <dbReference type="ARBA" id="ARBA00007623"/>
    </source>
</evidence>
<keyword evidence="3" id="KW-0788">Thiol protease</keyword>
<comment type="similarity">
    <text evidence="1">Belongs to the peptidase C2 family.</text>
</comment>
<evidence type="ECO:0000256" key="3">
    <source>
        <dbReference type="PROSITE-ProRule" id="PRU00239"/>
    </source>
</evidence>
<dbReference type="CDD" id="cd00044">
    <property type="entry name" value="CysPc"/>
    <property type="match status" value="1"/>
</dbReference>
<dbReference type="SUPFAM" id="SSF101601">
    <property type="entry name" value="Smp-1-like"/>
    <property type="match status" value="1"/>
</dbReference>
<sequence length="848" mass="94106">MENINYAGEPGNVEATSCPVTEAGPLDAASVFSSSVDLDTAEKMGSSKAAAPANGHQTTANAAAEEEATTLYSCALDELPLHVQHAQSALKPRKLPLKQPLRWLPLQLALPQQDLEYEFDVSTAKMPVYEDEKKDEARFNFLNGEPDMTGEIISCFEEPGILYRIVDKKMKVWAFYNDSLQFEVHVACVFGKHSKLEALENTTLHSAPDGSTIAEVVVYPTETERFVKGFVNGFSSKLRALPLSNEYFEERRALQHRGAVEVEMNSVKDLTKGDMGAEERLLACVRNGVAFVDMDFPPLQPSISSGTQMKVPPLPWFRPRMYLPSELVSQMRLFRKPIVPGDVVQGNLGDCWLMCAVATLAEMPEEIMRMFRHPKSAAAARDERSIGAYRVTLNKSGLWQSIIVDDYLPFIVKAPWFAHSSDSCELWPAILQKAYAKVHGSYGRVQSGDPVHALTDMSGCPSLRFDESFSNAHHDGGEALFEQLLEYHQVGYQILLSTAGSAPALLEGEKRGGDVDGHGNVIGLVPGHTYTVVDVRHFPQDGDVKLLKIRNVWGTHTLWSGPWSAGSSEWAHKPSLARVCNIDDENHDRCIWMDWRHVLRHFNGGGVHFHRLWFDYRIPFVFADCRPSVAVEVVVDSPVSVCFILSNIDRRGMTVDSDDAGAVAGEGYPPLMLSLSSKLEQSSTDYHVIQNSSVNITRPSTNKWTFIRAREIGMMCELTPEKSPYLLIPRMMESESTVGAGSTAWFTRLQGKVHPIHFANRMRVEDSKGRQPDVAEVPVVLGIRSAAPVGPTACSNIHVNFRCIGEGNCVFENFPRFAGDSTPLDDVYYQRRHSSRGSVEEERGASLS</sequence>
<evidence type="ECO:0000259" key="4">
    <source>
        <dbReference type="PROSITE" id="PS50203"/>
    </source>
</evidence>
<accession>G0U2G4</accession>
<dbReference type="InterPro" id="IPR022684">
    <property type="entry name" value="Calpain_cysteine_protease"/>
</dbReference>